<dbReference type="SUPFAM" id="SSF56349">
    <property type="entry name" value="DNA breaking-rejoining enzymes"/>
    <property type="match status" value="1"/>
</dbReference>
<evidence type="ECO:0000256" key="6">
    <source>
        <dbReference type="ARBA" id="ARBA00023235"/>
    </source>
</evidence>
<dbReference type="Gene3D" id="3.90.15.10">
    <property type="entry name" value="Topoisomerase I, Chain A, domain 3"/>
    <property type="match status" value="1"/>
</dbReference>
<dbReference type="InterPro" id="IPR011010">
    <property type="entry name" value="DNA_brk_join_enz"/>
</dbReference>
<accession>A0A6C0FDS7</accession>
<keyword evidence="5" id="KW-0238">DNA-binding</keyword>
<evidence type="ECO:0000256" key="2">
    <source>
        <dbReference type="ARBA" id="ARBA00006645"/>
    </source>
</evidence>
<dbReference type="Pfam" id="PF21338">
    <property type="entry name" value="Top1B_N_bact"/>
    <property type="match status" value="1"/>
</dbReference>
<dbReference type="Gene3D" id="3.30.66.10">
    <property type="entry name" value="DNA topoisomerase I domain"/>
    <property type="match status" value="1"/>
</dbReference>
<organism evidence="9">
    <name type="scientific">viral metagenome</name>
    <dbReference type="NCBI Taxonomy" id="1070528"/>
    <lineage>
        <taxon>unclassified sequences</taxon>
        <taxon>metagenomes</taxon>
        <taxon>organismal metagenomes</taxon>
    </lineage>
</organism>
<evidence type="ECO:0000259" key="8">
    <source>
        <dbReference type="Pfam" id="PF21338"/>
    </source>
</evidence>
<evidence type="ECO:0000256" key="4">
    <source>
        <dbReference type="ARBA" id="ARBA00023029"/>
    </source>
</evidence>
<name>A0A6C0FDS7_9ZZZZ</name>
<sequence length="324" mass="38393">MKEYIKRTIKKKRKDKYTYDYRDMDDNKVNSKIANKVTDSIYIPPAYDDVKINLNPKEKVLAIGYDEKQRPQYVYNKKFTERNSKKKFHKMIEFGESYQKIMNSVRRDLYSEGDTKEKQIAMALMLVVDCGIRIGSEKYKNENDSFGATTLESRHVKVHGDTVSVDFIGKKGVRNKCKMRSKRLSRNLRMKKRTLNKDDPIFTYRRGNCWYSLKNTDVNKYLKKFGNFSSKNFRTWVANLSFITEILKSGDHDSENKRKHNINEAVRRTAHRLNNTPIVCKTNYIDPYLIELYLNDSKRFLGTFKHTSTKDEISERYIKLLRSK</sequence>
<evidence type="ECO:0000256" key="3">
    <source>
        <dbReference type="ARBA" id="ARBA00012891"/>
    </source>
</evidence>
<evidence type="ECO:0000256" key="1">
    <source>
        <dbReference type="ARBA" id="ARBA00000213"/>
    </source>
</evidence>
<evidence type="ECO:0000259" key="7">
    <source>
        <dbReference type="Pfam" id="PF01028"/>
    </source>
</evidence>
<proteinExistence type="inferred from homology"/>
<dbReference type="InterPro" id="IPR001631">
    <property type="entry name" value="TopoI"/>
</dbReference>
<dbReference type="InterPro" id="IPR014711">
    <property type="entry name" value="TopoI_cat_a-hlx-sub_euk"/>
</dbReference>
<reference evidence="9" key="1">
    <citation type="journal article" date="2020" name="Nature">
        <title>Giant virus diversity and host interactions through global metagenomics.</title>
        <authorList>
            <person name="Schulz F."/>
            <person name="Roux S."/>
            <person name="Paez-Espino D."/>
            <person name="Jungbluth S."/>
            <person name="Walsh D.A."/>
            <person name="Denef V.J."/>
            <person name="McMahon K.D."/>
            <person name="Konstantinidis K.T."/>
            <person name="Eloe-Fadrosh E.A."/>
            <person name="Kyrpides N.C."/>
            <person name="Woyke T."/>
        </authorList>
    </citation>
    <scope>NUCLEOTIDE SEQUENCE</scope>
    <source>
        <strain evidence="9">GVMAG-S-ERX556126-94</strain>
    </source>
</reference>
<comment type="catalytic activity">
    <reaction evidence="1">
        <text>ATP-independent breakage of single-stranded DNA, followed by passage and rejoining.</text>
        <dbReference type="EC" id="5.6.2.1"/>
    </reaction>
</comment>
<dbReference type="PROSITE" id="PS52038">
    <property type="entry name" value="TOPO_IB_2"/>
    <property type="match status" value="1"/>
</dbReference>
<comment type="similarity">
    <text evidence="2">Belongs to the type IB topoisomerase family.</text>
</comment>
<evidence type="ECO:0000313" key="9">
    <source>
        <dbReference type="EMBL" id="QHT39312.1"/>
    </source>
</evidence>
<dbReference type="GO" id="GO:0006265">
    <property type="term" value="P:DNA topological change"/>
    <property type="evidence" value="ECO:0007669"/>
    <property type="project" value="InterPro"/>
</dbReference>
<feature type="domain" description="DNA topoisomerase IB N-terminal" evidence="8">
    <location>
        <begin position="19"/>
        <end position="66"/>
    </location>
</feature>
<dbReference type="InterPro" id="IPR013500">
    <property type="entry name" value="TopoI_cat_euk"/>
</dbReference>
<evidence type="ECO:0000256" key="5">
    <source>
        <dbReference type="ARBA" id="ARBA00023125"/>
    </source>
</evidence>
<feature type="domain" description="DNA topoisomerase I catalytic core eukaryotic-type" evidence="7">
    <location>
        <begin position="77"/>
        <end position="282"/>
    </location>
</feature>
<dbReference type="PANTHER" id="PTHR10290">
    <property type="entry name" value="DNA TOPOISOMERASE I"/>
    <property type="match status" value="1"/>
</dbReference>
<dbReference type="PRINTS" id="PR00416">
    <property type="entry name" value="EUTPISMRASEI"/>
</dbReference>
<keyword evidence="6" id="KW-0413">Isomerase</keyword>
<keyword evidence="4" id="KW-0799">Topoisomerase</keyword>
<dbReference type="InterPro" id="IPR035447">
    <property type="entry name" value="DNA_topo_I_N_sf"/>
</dbReference>
<dbReference type="PANTHER" id="PTHR10290:SF3">
    <property type="entry name" value="DNA TOPOISOMERASE 1"/>
    <property type="match status" value="1"/>
</dbReference>
<protein>
    <recommendedName>
        <fullName evidence="3">DNA topoisomerase</fullName>
        <ecNumber evidence="3">5.6.2.1</ecNumber>
    </recommendedName>
</protein>
<dbReference type="Pfam" id="PF01028">
    <property type="entry name" value="Topoisom_I"/>
    <property type="match status" value="1"/>
</dbReference>
<dbReference type="InterPro" id="IPR049331">
    <property type="entry name" value="Top1B_N_bact"/>
</dbReference>
<dbReference type="AlphaFoldDB" id="A0A6C0FDS7"/>
<dbReference type="EMBL" id="MN738841">
    <property type="protein sequence ID" value="QHT39312.1"/>
    <property type="molecule type" value="Genomic_DNA"/>
</dbReference>
<dbReference type="GO" id="GO:0003917">
    <property type="term" value="F:DNA topoisomerase type I (single strand cut, ATP-independent) activity"/>
    <property type="evidence" value="ECO:0007669"/>
    <property type="project" value="UniProtKB-EC"/>
</dbReference>
<dbReference type="InterPro" id="IPR051062">
    <property type="entry name" value="Topoisomerase_IB"/>
</dbReference>
<dbReference type="SUPFAM" id="SSF55869">
    <property type="entry name" value="DNA topoisomerase I domain"/>
    <property type="match status" value="1"/>
</dbReference>
<dbReference type="EC" id="5.6.2.1" evidence="3"/>
<dbReference type="GO" id="GO:0003677">
    <property type="term" value="F:DNA binding"/>
    <property type="evidence" value="ECO:0007669"/>
    <property type="project" value="UniProtKB-KW"/>
</dbReference>